<comment type="caution">
    <text evidence="3">The sequence shown here is derived from an EMBL/GenBank/DDBJ whole genome shotgun (WGS) entry which is preliminary data.</text>
</comment>
<feature type="compositionally biased region" description="Acidic residues" evidence="1">
    <location>
        <begin position="248"/>
        <end position="259"/>
    </location>
</feature>
<organism evidence="3 4">
    <name type="scientific">Qipengyuania polymorpha</name>
    <dbReference type="NCBI Taxonomy" id="2867234"/>
    <lineage>
        <taxon>Bacteria</taxon>
        <taxon>Pseudomonadati</taxon>
        <taxon>Pseudomonadota</taxon>
        <taxon>Alphaproteobacteria</taxon>
        <taxon>Sphingomonadales</taxon>
        <taxon>Erythrobacteraceae</taxon>
        <taxon>Qipengyuania</taxon>
    </lineage>
</organism>
<sequence length="269" mass="30031">MPYLNKLAAAPAMLAALSLTATPASAADMAIASPAKSGIAQVLDVEASQTAEHHRYHRYRYRRGPGLGDVLAGVLIVGAIAHVAKSASEDRRYRDRRDRDRDYRRDVRWNDERGLDRAVGMCIDAVERRARVETVDRANRTARGWSVEGTLSRGGDFDCEIDNDGRGVEVNLGRGGARYERDGRDYDERYEDIYYDRRDRDRDYEDEQDDDQWDDDRYSSEWSKVDRGEVAAETAQAPTASYPGGPVDGDDDEIDDDLEIGTGYPGAGA</sequence>
<feature type="signal peptide" evidence="2">
    <location>
        <begin position="1"/>
        <end position="26"/>
    </location>
</feature>
<dbReference type="RefSeq" id="WP_221572489.1">
    <property type="nucleotide sequence ID" value="NZ_JAIGNK010000001.1"/>
</dbReference>
<dbReference type="Proteomes" id="UP000783253">
    <property type="component" value="Unassembled WGS sequence"/>
</dbReference>
<proteinExistence type="predicted"/>
<evidence type="ECO:0000313" key="4">
    <source>
        <dbReference type="Proteomes" id="UP000783253"/>
    </source>
</evidence>
<evidence type="ECO:0000256" key="1">
    <source>
        <dbReference type="SAM" id="MobiDB-lite"/>
    </source>
</evidence>
<reference evidence="3 4" key="1">
    <citation type="submission" date="2021-08" db="EMBL/GenBank/DDBJ databases">
        <title>Comparative Genomics Analysis of the Genus Qipengyuania Reveals Extensive Genetic Diversity and Metabolic Versatility, Including the Description of Fifteen Novel Species.</title>
        <authorList>
            <person name="Liu Y."/>
        </authorList>
    </citation>
    <scope>NUCLEOTIDE SEQUENCE [LARGE SCALE GENOMIC DNA]</scope>
    <source>
        <strain evidence="3 4">1NDH17</strain>
    </source>
</reference>
<evidence type="ECO:0000313" key="3">
    <source>
        <dbReference type="EMBL" id="MBX7457158.1"/>
    </source>
</evidence>
<name>A0ABS7IUR0_9SPHN</name>
<feature type="region of interest" description="Disordered" evidence="1">
    <location>
        <begin position="201"/>
        <end position="269"/>
    </location>
</feature>
<feature type="chain" id="PRO_5045993827" evidence="2">
    <location>
        <begin position="27"/>
        <end position="269"/>
    </location>
</feature>
<feature type="compositionally biased region" description="Basic and acidic residues" evidence="1">
    <location>
        <begin position="215"/>
        <end position="230"/>
    </location>
</feature>
<evidence type="ECO:0000256" key="2">
    <source>
        <dbReference type="SAM" id="SignalP"/>
    </source>
</evidence>
<keyword evidence="2" id="KW-0732">Signal</keyword>
<protein>
    <submittedName>
        <fullName evidence="3">Uncharacterized protein</fullName>
    </submittedName>
</protein>
<dbReference type="EMBL" id="JAIGNK010000001">
    <property type="protein sequence ID" value="MBX7457158.1"/>
    <property type="molecule type" value="Genomic_DNA"/>
</dbReference>
<feature type="compositionally biased region" description="Acidic residues" evidence="1">
    <location>
        <begin position="204"/>
        <end position="214"/>
    </location>
</feature>
<keyword evidence="4" id="KW-1185">Reference proteome</keyword>
<gene>
    <name evidence="3" type="ORF">K3152_02765</name>
</gene>
<accession>A0ABS7IUR0</accession>